<dbReference type="InterPro" id="IPR001138">
    <property type="entry name" value="Zn2Cys6_DnaBD"/>
</dbReference>
<feature type="region of interest" description="Disordered" evidence="5">
    <location>
        <begin position="1"/>
        <end position="21"/>
    </location>
</feature>
<dbReference type="SMART" id="SM00066">
    <property type="entry name" value="GAL4"/>
    <property type="match status" value="1"/>
</dbReference>
<proteinExistence type="predicted"/>
<dbReference type="CDD" id="cd00067">
    <property type="entry name" value="GAL4"/>
    <property type="match status" value="1"/>
</dbReference>
<dbReference type="InterPro" id="IPR053157">
    <property type="entry name" value="Sterol_Uptake_Regulator"/>
</dbReference>
<evidence type="ECO:0000313" key="7">
    <source>
        <dbReference type="EMBL" id="WEW59227.1"/>
    </source>
</evidence>
<gene>
    <name evidence="7" type="ORF">PRK78_004696</name>
</gene>
<evidence type="ECO:0000256" key="4">
    <source>
        <dbReference type="ARBA" id="ARBA00023242"/>
    </source>
</evidence>
<reference evidence="7" key="1">
    <citation type="submission" date="2023-03" db="EMBL/GenBank/DDBJ databases">
        <title>Emydomyces testavorans Genome Sequence.</title>
        <authorList>
            <person name="Hoyer L."/>
        </authorList>
    </citation>
    <scope>NUCLEOTIDE SEQUENCE</scope>
    <source>
        <strain evidence="7">16-2883</strain>
    </source>
</reference>
<evidence type="ECO:0000256" key="1">
    <source>
        <dbReference type="ARBA" id="ARBA00023015"/>
    </source>
</evidence>
<dbReference type="GO" id="GO:0001228">
    <property type="term" value="F:DNA-binding transcription activator activity, RNA polymerase II-specific"/>
    <property type="evidence" value="ECO:0007669"/>
    <property type="project" value="TreeGrafter"/>
</dbReference>
<dbReference type="InterPro" id="IPR021858">
    <property type="entry name" value="Fun_TF"/>
</dbReference>
<evidence type="ECO:0000256" key="2">
    <source>
        <dbReference type="ARBA" id="ARBA00023125"/>
    </source>
</evidence>
<dbReference type="PANTHER" id="PTHR47784">
    <property type="entry name" value="STEROL UPTAKE CONTROL PROTEIN 2"/>
    <property type="match status" value="1"/>
</dbReference>
<dbReference type="Pfam" id="PF00172">
    <property type="entry name" value="Zn_clus"/>
    <property type="match status" value="1"/>
</dbReference>
<organism evidence="7 8">
    <name type="scientific">Emydomyces testavorans</name>
    <dbReference type="NCBI Taxonomy" id="2070801"/>
    <lineage>
        <taxon>Eukaryota</taxon>
        <taxon>Fungi</taxon>
        <taxon>Dikarya</taxon>
        <taxon>Ascomycota</taxon>
        <taxon>Pezizomycotina</taxon>
        <taxon>Eurotiomycetes</taxon>
        <taxon>Eurotiomycetidae</taxon>
        <taxon>Onygenales</taxon>
        <taxon>Nannizziopsiaceae</taxon>
        <taxon>Emydomyces</taxon>
    </lineage>
</organism>
<keyword evidence="2" id="KW-0238">DNA-binding</keyword>
<dbReference type="GO" id="GO:0008270">
    <property type="term" value="F:zinc ion binding"/>
    <property type="evidence" value="ECO:0007669"/>
    <property type="project" value="InterPro"/>
</dbReference>
<dbReference type="SUPFAM" id="SSF57701">
    <property type="entry name" value="Zn2/Cys6 DNA-binding domain"/>
    <property type="match status" value="1"/>
</dbReference>
<dbReference type="Pfam" id="PF11951">
    <property type="entry name" value="Fungal_trans_2"/>
    <property type="match status" value="1"/>
</dbReference>
<accession>A0AAF0DKD4</accession>
<keyword evidence="1" id="KW-0805">Transcription regulation</keyword>
<dbReference type="PROSITE" id="PS00463">
    <property type="entry name" value="ZN2_CY6_FUNGAL_1"/>
    <property type="match status" value="1"/>
</dbReference>
<evidence type="ECO:0000313" key="8">
    <source>
        <dbReference type="Proteomes" id="UP001219355"/>
    </source>
</evidence>
<dbReference type="PROSITE" id="PS50048">
    <property type="entry name" value="ZN2_CY6_FUNGAL_2"/>
    <property type="match status" value="1"/>
</dbReference>
<dbReference type="Proteomes" id="UP001219355">
    <property type="component" value="Chromosome 3"/>
</dbReference>
<sequence length="488" mass="55734">MSLARGPRSQTLRGSDDDLTMRTNRVVKNQIVFRIKDARKPASRARRPATLNRQSAAPADPGFHSRKPHRKSRTGCGNCKKRRVKCDETKPHCQKCESYGVSCDYAAGWPQSRESNLLLMLANRSASRAGPIDASVLSMSITDQGDRIKQVLQSASTCDADPEPLPSFTMDRAPFALQCFIDTVGFVASLSDSSRKVVKGDMLRLAFRTPYLMHAILGVACTSLYQFSAYDKSQKIAEAYHWQKAINLYKKEIQGPIGAHNMDGLMSTCMMMGVLSFSEKEYSPFDSWVFTSRPTDLNWLLVQGGLRFLIESVAPWLPQSIWFEFFMESDDENKTFDDHRPGPVGLHPELAELCEIDETTTEDDNPYHWPLRMLTPLLDTPMVREHFSKFSSFMGRLLPDYVSLLHRKDARACLILAFWMGKMCEEKWWIYPRMQAECTALCMFLEHNEDPRILKLLRYPASKCGYILRYEQQQPLLMSNLDFSELLL</sequence>
<evidence type="ECO:0000256" key="5">
    <source>
        <dbReference type="SAM" id="MobiDB-lite"/>
    </source>
</evidence>
<dbReference type="InterPro" id="IPR036864">
    <property type="entry name" value="Zn2-C6_fun-type_DNA-bd_sf"/>
</dbReference>
<evidence type="ECO:0000256" key="3">
    <source>
        <dbReference type="ARBA" id="ARBA00023163"/>
    </source>
</evidence>
<dbReference type="EMBL" id="CP120629">
    <property type="protein sequence ID" value="WEW59227.1"/>
    <property type="molecule type" value="Genomic_DNA"/>
</dbReference>
<dbReference type="Gene3D" id="4.10.240.10">
    <property type="entry name" value="Zn(2)-C6 fungal-type DNA-binding domain"/>
    <property type="match status" value="1"/>
</dbReference>
<dbReference type="PANTHER" id="PTHR47784:SF9">
    <property type="entry name" value="ZN(II)2CYS6 TRANSCRIPTION FACTOR (EUROFUNG)"/>
    <property type="match status" value="1"/>
</dbReference>
<protein>
    <recommendedName>
        <fullName evidence="6">Zn(2)-C6 fungal-type domain-containing protein</fullName>
    </recommendedName>
</protein>
<feature type="region of interest" description="Disordered" evidence="5">
    <location>
        <begin position="37"/>
        <end position="77"/>
    </location>
</feature>
<evidence type="ECO:0000259" key="6">
    <source>
        <dbReference type="PROSITE" id="PS50048"/>
    </source>
</evidence>
<keyword evidence="3" id="KW-0804">Transcription</keyword>
<feature type="domain" description="Zn(2)-C6 fungal-type" evidence="6">
    <location>
        <begin position="75"/>
        <end position="105"/>
    </location>
</feature>
<dbReference type="AlphaFoldDB" id="A0AAF0DKD4"/>
<keyword evidence="8" id="KW-1185">Reference proteome</keyword>
<dbReference type="PRINTS" id="PR00755">
    <property type="entry name" value="AFLATOXINBRP"/>
</dbReference>
<dbReference type="GO" id="GO:0003677">
    <property type="term" value="F:DNA binding"/>
    <property type="evidence" value="ECO:0007669"/>
    <property type="project" value="UniProtKB-KW"/>
</dbReference>
<feature type="compositionally biased region" description="Basic residues" evidence="5">
    <location>
        <begin position="64"/>
        <end position="77"/>
    </location>
</feature>
<name>A0AAF0DKD4_9EURO</name>
<keyword evidence="4" id="KW-0539">Nucleus</keyword>